<feature type="compositionally biased region" description="Low complexity" evidence="1">
    <location>
        <begin position="11"/>
        <end position="36"/>
    </location>
</feature>
<feature type="compositionally biased region" description="Low complexity" evidence="1">
    <location>
        <begin position="78"/>
        <end position="107"/>
    </location>
</feature>
<feature type="compositionally biased region" description="Low complexity" evidence="1">
    <location>
        <begin position="58"/>
        <end position="68"/>
    </location>
</feature>
<feature type="region of interest" description="Disordered" evidence="1">
    <location>
        <begin position="1"/>
        <end position="182"/>
    </location>
</feature>
<dbReference type="EMBL" id="BAAASK010000032">
    <property type="protein sequence ID" value="GAA2700407.1"/>
    <property type="molecule type" value="Genomic_DNA"/>
</dbReference>
<sequence>MAGSHRPPGSPGRFAAPREGPGAAPPGASAGTTPSGRPDDDAVRRDGTGHPAGPGPRPGSARLGSAPTAPAPAPAPAPGGTYRPRAAPREGPGAAPPGASAGTAPSGRPEDSAVRREGTGHPAGPRPGTHTAPGGTYRHAPRRAPGAPPRRIAPNRRTNTAPGAEATGAGRHPGPSRTPPRT</sequence>
<proteinExistence type="predicted"/>
<dbReference type="Proteomes" id="UP001499989">
    <property type="component" value="Unassembled WGS sequence"/>
</dbReference>
<accession>A0ABN3TF55</accession>
<evidence type="ECO:0008006" key="4">
    <source>
        <dbReference type="Google" id="ProtNLM"/>
    </source>
</evidence>
<name>A0ABN3TF55_9ACTN</name>
<evidence type="ECO:0000313" key="2">
    <source>
        <dbReference type="EMBL" id="GAA2700407.1"/>
    </source>
</evidence>
<feature type="compositionally biased region" description="Low complexity" evidence="1">
    <location>
        <begin position="143"/>
        <end position="157"/>
    </location>
</feature>
<evidence type="ECO:0000256" key="1">
    <source>
        <dbReference type="SAM" id="MobiDB-lite"/>
    </source>
</evidence>
<gene>
    <name evidence="2" type="ORF">GCM10010310_68560</name>
</gene>
<evidence type="ECO:0000313" key="3">
    <source>
        <dbReference type="Proteomes" id="UP001499989"/>
    </source>
</evidence>
<reference evidence="2 3" key="1">
    <citation type="journal article" date="2019" name="Int. J. Syst. Evol. Microbiol.">
        <title>The Global Catalogue of Microorganisms (GCM) 10K type strain sequencing project: providing services to taxonomists for standard genome sequencing and annotation.</title>
        <authorList>
            <consortium name="The Broad Institute Genomics Platform"/>
            <consortium name="The Broad Institute Genome Sequencing Center for Infectious Disease"/>
            <person name="Wu L."/>
            <person name="Ma J."/>
        </authorList>
    </citation>
    <scope>NUCLEOTIDE SEQUENCE [LARGE SCALE GENOMIC DNA]</scope>
    <source>
        <strain evidence="2 3">JCM 4531</strain>
    </source>
</reference>
<protein>
    <recommendedName>
        <fullName evidence="4">Translation initiation factor IF-2</fullName>
    </recommendedName>
</protein>
<feature type="compositionally biased region" description="Basic and acidic residues" evidence="1">
    <location>
        <begin position="108"/>
        <end position="119"/>
    </location>
</feature>
<keyword evidence="3" id="KW-1185">Reference proteome</keyword>
<feature type="compositionally biased region" description="Basic and acidic residues" evidence="1">
    <location>
        <begin position="37"/>
        <end position="48"/>
    </location>
</feature>
<organism evidence="2 3">
    <name type="scientific">Streptomyces violaceolatus</name>
    <dbReference type="NCBI Taxonomy" id="67378"/>
    <lineage>
        <taxon>Bacteria</taxon>
        <taxon>Bacillati</taxon>
        <taxon>Actinomycetota</taxon>
        <taxon>Actinomycetes</taxon>
        <taxon>Kitasatosporales</taxon>
        <taxon>Streptomycetaceae</taxon>
        <taxon>Streptomyces</taxon>
        <taxon>Streptomyces violaceoruber group</taxon>
    </lineage>
</organism>
<comment type="caution">
    <text evidence="2">The sequence shown here is derived from an EMBL/GenBank/DDBJ whole genome shotgun (WGS) entry which is preliminary data.</text>
</comment>